<reference key="2">
    <citation type="submission" date="2011-02" db="EMBL/GenBank/DDBJ databases">
        <authorList>
            <person name="Roh H."/>
            <person name="Ko H.-J."/>
            <person name="Kim S.-H."/>
            <person name="Choi I.-G."/>
            <person name="Oh S."/>
        </authorList>
    </citation>
    <scope>NUCLEOTIDE SEQUENCE</scope>
    <source>
        <strain>30SC</strain>
    </source>
</reference>
<proteinExistence type="predicted"/>
<dbReference type="STRING" id="1604.LAC30SC_05760"/>
<protein>
    <submittedName>
        <fullName evidence="1">Uncharacterized protein</fullName>
    </submittedName>
</protein>
<dbReference type="HOGENOM" id="CLU_3365510_0_0_9"/>
<dbReference type="EMBL" id="CP002559">
    <property type="protein sequence ID" value="ADZ07296.1"/>
    <property type="molecule type" value="Genomic_DNA"/>
</dbReference>
<organism evidence="1 2">
    <name type="scientific">Lactobacillus amylovorus</name>
    <dbReference type="NCBI Taxonomy" id="1604"/>
    <lineage>
        <taxon>Bacteria</taxon>
        <taxon>Bacillati</taxon>
        <taxon>Bacillota</taxon>
        <taxon>Bacilli</taxon>
        <taxon>Lactobacillales</taxon>
        <taxon>Lactobacillaceae</taxon>
        <taxon>Lactobacillus</taxon>
    </lineage>
</organism>
<gene>
    <name evidence="1" type="ordered locus">LAC30SC_05760</name>
</gene>
<evidence type="ECO:0000313" key="2">
    <source>
        <dbReference type="Proteomes" id="UP000007491"/>
    </source>
</evidence>
<dbReference type="KEGG" id="lai:LAC30SC_05760"/>
<name>F0TF02_LACAM</name>
<sequence>MKVIEIYGNEVVPKVKKHFKDKENKKKLFSFKWKK</sequence>
<dbReference type="Proteomes" id="UP000007491">
    <property type="component" value="Chromosome"/>
</dbReference>
<evidence type="ECO:0000313" key="1">
    <source>
        <dbReference type="EMBL" id="ADZ07296.1"/>
    </source>
</evidence>
<dbReference type="AlphaFoldDB" id="F0TF02"/>
<reference evidence="1 2" key="1">
    <citation type="journal article" date="2011" name="J. Bacteriol.">
        <title>Complete genome sequencing of Lactobacillus acidophilus 30SC, isolated from swine intestine.</title>
        <authorList>
            <person name="Oh S."/>
            <person name="Roh H."/>
            <person name="Ko H.J."/>
            <person name="Kim S."/>
            <person name="Kim K.H."/>
            <person name="Lee S.E."/>
            <person name="Chang I.S."/>
            <person name="Kim S."/>
            <person name="Choi I.G."/>
        </authorList>
    </citation>
    <scope>NUCLEOTIDE SEQUENCE [LARGE SCALE GENOMIC DNA]</scope>
    <source>
        <strain evidence="1 2">30SC</strain>
    </source>
</reference>
<accession>F0TF02</accession>